<evidence type="ECO:0000256" key="1">
    <source>
        <dbReference type="SAM" id="Phobius"/>
    </source>
</evidence>
<keyword evidence="1" id="KW-0472">Membrane</keyword>
<feature type="transmembrane region" description="Helical" evidence="1">
    <location>
        <begin position="19"/>
        <end position="34"/>
    </location>
</feature>
<comment type="caution">
    <text evidence="2">The sequence shown here is derived from an EMBL/GenBank/DDBJ whole genome shotgun (WGS) entry which is preliminary data.</text>
</comment>
<feature type="transmembrane region" description="Helical" evidence="1">
    <location>
        <begin position="46"/>
        <end position="65"/>
    </location>
</feature>
<dbReference type="Proteomes" id="UP001602245">
    <property type="component" value="Unassembled WGS sequence"/>
</dbReference>
<dbReference type="RefSeq" id="WP_020512562.1">
    <property type="nucleotide sequence ID" value="NZ_JBIAZU010000005.1"/>
</dbReference>
<evidence type="ECO:0008006" key="4">
    <source>
        <dbReference type="Google" id="ProtNLM"/>
    </source>
</evidence>
<gene>
    <name evidence="2" type="ORF">ACFY35_27580</name>
</gene>
<name>A0ABW6WJY7_9ACTN</name>
<sequence length="224" mass="23966">MTALVVAALSAREVGRRRVALALMVTLPLWFYLLRRSAEGQSVRMLALGMAWAVSALTLFVVNAARGVDPRLRLTGASTLAVIGGRLLALTAGGIALAAAYWALVVADQRPERPWAAALMMALTAVVAAPLGSLIAALLPRELEGALALLSICAVQMLADPPTLVAHLMPFWSLRELGTYVIDGADAGYLWRALLHAALTWLICAGGTYALFAWRLRLPRYPEP</sequence>
<evidence type="ECO:0000313" key="2">
    <source>
        <dbReference type="EMBL" id="MFF5293211.1"/>
    </source>
</evidence>
<keyword evidence="1" id="KW-1133">Transmembrane helix</keyword>
<proteinExistence type="predicted"/>
<keyword evidence="3" id="KW-1185">Reference proteome</keyword>
<keyword evidence="1" id="KW-0812">Transmembrane</keyword>
<reference evidence="2 3" key="1">
    <citation type="submission" date="2024-10" db="EMBL/GenBank/DDBJ databases">
        <title>The Natural Products Discovery Center: Release of the First 8490 Sequenced Strains for Exploring Actinobacteria Biosynthetic Diversity.</title>
        <authorList>
            <person name="Kalkreuter E."/>
            <person name="Kautsar S.A."/>
            <person name="Yang D."/>
            <person name="Bader C.D."/>
            <person name="Teijaro C.N."/>
            <person name="Fluegel L."/>
            <person name="Davis C.M."/>
            <person name="Simpson J.R."/>
            <person name="Lauterbach L."/>
            <person name="Steele A.D."/>
            <person name="Gui C."/>
            <person name="Meng S."/>
            <person name="Li G."/>
            <person name="Viehrig K."/>
            <person name="Ye F."/>
            <person name="Su P."/>
            <person name="Kiefer A.F."/>
            <person name="Nichols A."/>
            <person name="Cepeda A.J."/>
            <person name="Yan W."/>
            <person name="Fan B."/>
            <person name="Jiang Y."/>
            <person name="Adhikari A."/>
            <person name="Zheng C.-J."/>
            <person name="Schuster L."/>
            <person name="Cowan T.M."/>
            <person name="Smanski M.J."/>
            <person name="Chevrette M.G."/>
            <person name="De Carvalho L.P.S."/>
            <person name="Shen B."/>
        </authorList>
    </citation>
    <scope>NUCLEOTIDE SEQUENCE [LARGE SCALE GENOMIC DNA]</scope>
    <source>
        <strain evidence="2 3">NPDC000087</strain>
    </source>
</reference>
<feature type="transmembrane region" description="Helical" evidence="1">
    <location>
        <begin position="189"/>
        <end position="212"/>
    </location>
</feature>
<evidence type="ECO:0000313" key="3">
    <source>
        <dbReference type="Proteomes" id="UP001602245"/>
    </source>
</evidence>
<dbReference type="EMBL" id="JBIAZU010000005">
    <property type="protein sequence ID" value="MFF5293211.1"/>
    <property type="molecule type" value="Genomic_DNA"/>
</dbReference>
<feature type="transmembrane region" description="Helical" evidence="1">
    <location>
        <begin position="115"/>
        <end position="139"/>
    </location>
</feature>
<organism evidence="2 3">
    <name type="scientific">Paractinoplanes globisporus</name>
    <dbReference type="NCBI Taxonomy" id="113565"/>
    <lineage>
        <taxon>Bacteria</taxon>
        <taxon>Bacillati</taxon>
        <taxon>Actinomycetota</taxon>
        <taxon>Actinomycetes</taxon>
        <taxon>Micromonosporales</taxon>
        <taxon>Micromonosporaceae</taxon>
        <taxon>Paractinoplanes</taxon>
    </lineage>
</organism>
<accession>A0ABW6WJY7</accession>
<feature type="transmembrane region" description="Helical" evidence="1">
    <location>
        <begin position="77"/>
        <end position="103"/>
    </location>
</feature>
<protein>
    <recommendedName>
        <fullName evidence="4">ABC transporter permease</fullName>
    </recommendedName>
</protein>